<comment type="caution">
    <text evidence="1">The sequence shown here is derived from an EMBL/GenBank/DDBJ whole genome shotgun (WGS) entry which is preliminary data.</text>
</comment>
<evidence type="ECO:0000313" key="2">
    <source>
        <dbReference type="Proteomes" id="UP000092484"/>
    </source>
</evidence>
<keyword evidence="2" id="KW-1185">Reference proteome</keyword>
<dbReference type="EMBL" id="LZYB01000008">
    <property type="protein sequence ID" value="OBV10117.1"/>
    <property type="molecule type" value="Genomic_DNA"/>
</dbReference>
<dbReference type="AlphaFoldDB" id="A0A1A7BFD1"/>
<dbReference type="RefSeq" id="WP_068865687.1">
    <property type="nucleotide sequence ID" value="NZ_LZYB01000008.1"/>
</dbReference>
<organism evidence="1 2">
    <name type="scientific">Erythrobacter dokdonensis DSW-74</name>
    <dbReference type="NCBI Taxonomy" id="1300349"/>
    <lineage>
        <taxon>Bacteria</taxon>
        <taxon>Pseudomonadati</taxon>
        <taxon>Pseudomonadota</taxon>
        <taxon>Alphaproteobacteria</taxon>
        <taxon>Sphingomonadales</taxon>
        <taxon>Erythrobacteraceae</taxon>
        <taxon>Erythrobacter/Porphyrobacter group</taxon>
        <taxon>Erythrobacter</taxon>
    </lineage>
</organism>
<evidence type="ECO:0000313" key="1">
    <source>
        <dbReference type="EMBL" id="OBV10117.1"/>
    </source>
</evidence>
<proteinExistence type="predicted"/>
<name>A0A1A7BFD1_9SPHN</name>
<protein>
    <submittedName>
        <fullName evidence="1">Uncharacterized protein</fullName>
    </submittedName>
</protein>
<reference evidence="1 2" key="1">
    <citation type="submission" date="2016-06" db="EMBL/GenBank/DDBJ databases">
        <title>Genome sequence of Porphyrobacter dokdonensis DSW-74.</title>
        <authorList>
            <person name="Kim J.F."/>
            <person name="Song J.Y."/>
        </authorList>
    </citation>
    <scope>NUCLEOTIDE SEQUENCE [LARGE SCALE GENOMIC DNA]</scope>
    <source>
        <strain evidence="1 2">DSW-74</strain>
    </source>
</reference>
<accession>A0A1A7BFD1</accession>
<gene>
    <name evidence="1" type="ORF">I603_2678</name>
</gene>
<dbReference type="Proteomes" id="UP000092484">
    <property type="component" value="Unassembled WGS sequence"/>
</dbReference>
<sequence length="166" mass="19622">MREDTDWWDADHFWVRWTHWLPDRASLALYIYTYDEHDRYHFVEEGPFSRWGGKTLLVSPKTMRTRGKLWAQLAADERTLPPVEVSRRKGFYGIACFKPHEVKALLGDAEALTITFYRSEDDIVDSYLVSRATIEAGTQRMLPAYRSYEARKADPEKCDRQIIWQD</sequence>